<dbReference type="OrthoDB" id="9775804at2"/>
<dbReference type="GO" id="GO:0016747">
    <property type="term" value="F:acyltransferase activity, transferring groups other than amino-acyl groups"/>
    <property type="evidence" value="ECO:0007669"/>
    <property type="project" value="InterPro"/>
</dbReference>
<organism evidence="2 3">
    <name type="scientific">Enhydrobacter aerosaccus</name>
    <dbReference type="NCBI Taxonomy" id="225324"/>
    <lineage>
        <taxon>Bacteria</taxon>
        <taxon>Pseudomonadati</taxon>
        <taxon>Pseudomonadota</taxon>
        <taxon>Alphaproteobacteria</taxon>
        <taxon>Hyphomicrobiales</taxon>
        <taxon>Enhydrobacter</taxon>
    </lineage>
</organism>
<dbReference type="RefSeq" id="WP_085937163.1">
    <property type="nucleotide sequence ID" value="NZ_FUWJ01000011.1"/>
</dbReference>
<keyword evidence="2" id="KW-0689">Ribosomal protein</keyword>
<dbReference type="Pfam" id="PF13673">
    <property type="entry name" value="Acetyltransf_10"/>
    <property type="match status" value="1"/>
</dbReference>
<dbReference type="InterPro" id="IPR016181">
    <property type="entry name" value="Acyl_CoA_acyltransferase"/>
</dbReference>
<proteinExistence type="predicted"/>
<protein>
    <submittedName>
        <fullName evidence="2">Ribosomal protein S18 acetylase RimI</fullName>
    </submittedName>
</protein>
<dbReference type="EMBL" id="FUWJ01000011">
    <property type="protein sequence ID" value="SKA33937.1"/>
    <property type="molecule type" value="Genomic_DNA"/>
</dbReference>
<dbReference type="AlphaFoldDB" id="A0A1T4T0J8"/>
<evidence type="ECO:0000313" key="3">
    <source>
        <dbReference type="Proteomes" id="UP000190092"/>
    </source>
</evidence>
<dbReference type="PROSITE" id="PS51186">
    <property type="entry name" value="GNAT"/>
    <property type="match status" value="1"/>
</dbReference>
<gene>
    <name evidence="2" type="ORF">SAMN02745126_05434</name>
</gene>
<dbReference type="STRING" id="225324.SAMN02745126_05434"/>
<dbReference type="PANTHER" id="PTHR43233:SF1">
    <property type="entry name" value="FAMILY N-ACETYLTRANSFERASE, PUTATIVE (AFU_ORTHOLOGUE AFUA_6G03350)-RELATED"/>
    <property type="match status" value="1"/>
</dbReference>
<accession>A0A1T4T0J8</accession>
<name>A0A1T4T0J8_9HYPH</name>
<dbReference type="InterPro" id="IPR053144">
    <property type="entry name" value="Acetyltransferase_Butenolide"/>
</dbReference>
<keyword evidence="3" id="KW-1185">Reference proteome</keyword>
<reference evidence="3" key="1">
    <citation type="submission" date="2017-02" db="EMBL/GenBank/DDBJ databases">
        <authorList>
            <person name="Varghese N."/>
            <person name="Submissions S."/>
        </authorList>
    </citation>
    <scope>NUCLEOTIDE SEQUENCE [LARGE SCALE GENOMIC DNA]</scope>
    <source>
        <strain evidence="3">ATCC 27094</strain>
    </source>
</reference>
<dbReference type="InterPro" id="IPR000182">
    <property type="entry name" value="GNAT_dom"/>
</dbReference>
<dbReference type="Proteomes" id="UP000190092">
    <property type="component" value="Unassembled WGS sequence"/>
</dbReference>
<dbReference type="GO" id="GO:0005840">
    <property type="term" value="C:ribosome"/>
    <property type="evidence" value="ECO:0007669"/>
    <property type="project" value="UniProtKB-KW"/>
</dbReference>
<dbReference type="CDD" id="cd04301">
    <property type="entry name" value="NAT_SF"/>
    <property type="match status" value="1"/>
</dbReference>
<keyword evidence="2" id="KW-0687">Ribonucleoprotein</keyword>
<dbReference type="SUPFAM" id="SSF55729">
    <property type="entry name" value="Acyl-CoA N-acyltransferases (Nat)"/>
    <property type="match status" value="1"/>
</dbReference>
<sequence length="133" mass="14960">MTTVYAREDYLAADDYIDIVRKSGLNRPIADRGRIERMLAHANLIVTARQDGRLVGFARSLTDFCYCCYLSDLAVDKACQGQGIGKRLIEETRTQAGGALTTTLLLAAPTAVSFYDRIEMPRADNCFLYRRER</sequence>
<dbReference type="PANTHER" id="PTHR43233">
    <property type="entry name" value="FAMILY N-ACETYLTRANSFERASE, PUTATIVE (AFU_ORTHOLOGUE AFUA_6G03350)-RELATED"/>
    <property type="match status" value="1"/>
</dbReference>
<evidence type="ECO:0000259" key="1">
    <source>
        <dbReference type="PROSITE" id="PS51186"/>
    </source>
</evidence>
<feature type="domain" description="N-acetyltransferase" evidence="1">
    <location>
        <begin position="1"/>
        <end position="133"/>
    </location>
</feature>
<dbReference type="Gene3D" id="3.40.630.30">
    <property type="match status" value="1"/>
</dbReference>
<evidence type="ECO:0000313" key="2">
    <source>
        <dbReference type="EMBL" id="SKA33937.1"/>
    </source>
</evidence>